<reference evidence="3" key="1">
    <citation type="journal article" date="2016" name="Genome Announc.">
        <title>Draft Genome Sequences of Five Rapidly Growing Mycobacterium Species, M. thermoresistibile, M. fortuitum subsp. acetamidolyticum, M. canariasense, M. brisbanense, and M. novocastrense.</title>
        <authorList>
            <person name="Katahira K."/>
            <person name="Ogura Y."/>
            <person name="Gotoh Y."/>
            <person name="Hayashi T."/>
        </authorList>
    </citation>
    <scope>NUCLEOTIDE SEQUENCE [LARGE SCALE GENOMIC DNA]</scope>
    <source>
        <strain evidence="3">JCM15298</strain>
    </source>
</reference>
<dbReference type="Gene3D" id="2.30.110.10">
    <property type="entry name" value="Electron Transport, Fmn-binding Protein, Chain A"/>
    <property type="match status" value="1"/>
</dbReference>
<accession>A0A100WBG0</accession>
<proteinExistence type="predicted"/>
<dbReference type="RefSeq" id="WP_062656584.1">
    <property type="nucleotide sequence ID" value="NZ_BCSY01000036.1"/>
</dbReference>
<dbReference type="InterPro" id="IPR012349">
    <property type="entry name" value="Split_barrel_FMN-bd"/>
</dbReference>
<dbReference type="Pfam" id="PF12900">
    <property type="entry name" value="Pyridox_ox_2"/>
    <property type="match status" value="1"/>
</dbReference>
<dbReference type="EMBL" id="BCSY01000036">
    <property type="protein sequence ID" value="GAS95018.1"/>
    <property type="molecule type" value="Genomic_DNA"/>
</dbReference>
<reference evidence="3" key="2">
    <citation type="submission" date="2016-02" db="EMBL/GenBank/DDBJ databases">
        <title>Draft genome sequence of five rapidly growing Mycobacterium species.</title>
        <authorList>
            <person name="Katahira K."/>
            <person name="Gotou Y."/>
            <person name="Iida K."/>
            <person name="Ogura Y."/>
            <person name="Hayashi T."/>
        </authorList>
    </citation>
    <scope>NUCLEOTIDE SEQUENCE [LARGE SCALE GENOMIC DNA]</scope>
    <source>
        <strain evidence="3">JCM15298</strain>
    </source>
</reference>
<gene>
    <name evidence="2" type="ORF">RMCC_1984</name>
</gene>
<dbReference type="Proteomes" id="UP000069443">
    <property type="component" value="Unassembled WGS sequence"/>
</dbReference>
<dbReference type="STRING" id="228230.RMCC_1984"/>
<name>A0A100WBG0_MYCCR</name>
<dbReference type="OrthoDB" id="3212118at2"/>
<protein>
    <submittedName>
        <fullName evidence="2">Pyridoxamine 5'-phosphate oxidase-like FMN-binding protein</fullName>
    </submittedName>
</protein>
<dbReference type="SUPFAM" id="SSF50475">
    <property type="entry name" value="FMN-binding split barrel"/>
    <property type="match status" value="1"/>
</dbReference>
<sequence>MPNTHDLDVLNRRQCLDRLQTTRVGRLIFTESALPAVQPVNFRLWHDDVVIRVAGGGKLAAAAGRQVVAFEADELDQDLRAGWSVTVVGHAEPVTDVDELVEIAGTFVSPWVSGRRDHFVRVRTEQMTGREFRDPTSPQYHAAAASGPGQKPVEHRGLGA</sequence>
<feature type="region of interest" description="Disordered" evidence="1">
    <location>
        <begin position="127"/>
        <end position="160"/>
    </location>
</feature>
<keyword evidence="3" id="KW-1185">Reference proteome</keyword>
<evidence type="ECO:0000256" key="1">
    <source>
        <dbReference type="SAM" id="MobiDB-lite"/>
    </source>
</evidence>
<dbReference type="InterPro" id="IPR024747">
    <property type="entry name" value="Pyridox_Oxase-rel"/>
</dbReference>
<comment type="caution">
    <text evidence="2">The sequence shown here is derived from an EMBL/GenBank/DDBJ whole genome shotgun (WGS) entry which is preliminary data.</text>
</comment>
<dbReference type="AlphaFoldDB" id="A0A100WBG0"/>
<evidence type="ECO:0000313" key="3">
    <source>
        <dbReference type="Proteomes" id="UP000069443"/>
    </source>
</evidence>
<evidence type="ECO:0000313" key="2">
    <source>
        <dbReference type="EMBL" id="GAS95018.1"/>
    </source>
</evidence>
<organism evidence="2 3">
    <name type="scientific">Mycolicibacterium canariasense</name>
    <name type="common">Mycobacterium canariasense</name>
    <dbReference type="NCBI Taxonomy" id="228230"/>
    <lineage>
        <taxon>Bacteria</taxon>
        <taxon>Bacillati</taxon>
        <taxon>Actinomycetota</taxon>
        <taxon>Actinomycetes</taxon>
        <taxon>Mycobacteriales</taxon>
        <taxon>Mycobacteriaceae</taxon>
        <taxon>Mycolicibacterium</taxon>
    </lineage>
</organism>